<dbReference type="SFLD" id="SFLDS00052">
    <property type="entry name" value="Ferric_Reductase_Domain"/>
    <property type="match status" value="1"/>
</dbReference>
<dbReference type="CDD" id="cd06186">
    <property type="entry name" value="NOX_Duox_like_FAD_NADP"/>
    <property type="match status" value="1"/>
</dbReference>
<keyword evidence="12" id="KW-0325">Glycoprotein</keyword>
<evidence type="ECO:0000256" key="5">
    <source>
        <dbReference type="ARBA" id="ARBA00022475"/>
    </source>
</evidence>
<dbReference type="PANTHER" id="PTHR32361">
    <property type="entry name" value="FERRIC/CUPRIC REDUCTASE TRANSMEMBRANE COMPONENT"/>
    <property type="match status" value="1"/>
</dbReference>
<evidence type="ECO:0000313" key="16">
    <source>
        <dbReference type="EMBL" id="EDR04215.1"/>
    </source>
</evidence>
<dbReference type="EC" id="1.16.1.9" evidence="3"/>
<evidence type="ECO:0000256" key="2">
    <source>
        <dbReference type="ARBA" id="ARBA00006278"/>
    </source>
</evidence>
<comment type="catalytic activity">
    <reaction evidence="13">
        <text>2 a Fe(II)-siderophore + NADP(+) + H(+) = 2 a Fe(III)-siderophore + NADPH</text>
        <dbReference type="Rhea" id="RHEA:28795"/>
        <dbReference type="Rhea" id="RHEA-COMP:11342"/>
        <dbReference type="Rhea" id="RHEA-COMP:11344"/>
        <dbReference type="ChEBI" id="CHEBI:15378"/>
        <dbReference type="ChEBI" id="CHEBI:29033"/>
        <dbReference type="ChEBI" id="CHEBI:29034"/>
        <dbReference type="ChEBI" id="CHEBI:57783"/>
        <dbReference type="ChEBI" id="CHEBI:58349"/>
        <dbReference type="EC" id="1.16.1.9"/>
    </reaction>
</comment>
<evidence type="ECO:0000256" key="14">
    <source>
        <dbReference type="SAM" id="Phobius"/>
    </source>
</evidence>
<dbReference type="FunCoup" id="B0DMM1">
    <property type="interactions" value="183"/>
</dbReference>
<organism evidence="17">
    <name type="scientific">Laccaria bicolor (strain S238N-H82 / ATCC MYA-4686)</name>
    <name type="common">Bicoloured deceiver</name>
    <name type="synonym">Laccaria laccata var. bicolor</name>
    <dbReference type="NCBI Taxonomy" id="486041"/>
    <lineage>
        <taxon>Eukaryota</taxon>
        <taxon>Fungi</taxon>
        <taxon>Dikarya</taxon>
        <taxon>Basidiomycota</taxon>
        <taxon>Agaricomycotina</taxon>
        <taxon>Agaricomycetes</taxon>
        <taxon>Agaricomycetidae</taxon>
        <taxon>Agaricales</taxon>
        <taxon>Agaricineae</taxon>
        <taxon>Hydnangiaceae</taxon>
        <taxon>Laccaria</taxon>
    </lineage>
</organism>
<evidence type="ECO:0000256" key="7">
    <source>
        <dbReference type="ARBA" id="ARBA00022982"/>
    </source>
</evidence>
<keyword evidence="6 14" id="KW-0812">Transmembrane</keyword>
<keyword evidence="4" id="KW-0813">Transport</keyword>
<evidence type="ECO:0000256" key="11">
    <source>
        <dbReference type="ARBA" id="ARBA00023136"/>
    </source>
</evidence>
<dbReference type="GO" id="GO:0015677">
    <property type="term" value="P:copper ion import"/>
    <property type="evidence" value="ECO:0007669"/>
    <property type="project" value="TreeGrafter"/>
</dbReference>
<dbReference type="SUPFAM" id="SSF63380">
    <property type="entry name" value="Riboflavin synthase domain-like"/>
    <property type="match status" value="1"/>
</dbReference>
<comment type="similarity">
    <text evidence="2">Belongs to the ferric reductase (FRE) family.</text>
</comment>
<dbReference type="Proteomes" id="UP000001194">
    <property type="component" value="Unassembled WGS sequence"/>
</dbReference>
<dbReference type="InterPro" id="IPR017927">
    <property type="entry name" value="FAD-bd_FR_type"/>
</dbReference>
<name>B0DMM1_LACBS</name>
<dbReference type="GO" id="GO:0006879">
    <property type="term" value="P:intracellular iron ion homeostasis"/>
    <property type="evidence" value="ECO:0007669"/>
    <property type="project" value="TreeGrafter"/>
</dbReference>
<feature type="transmembrane region" description="Helical" evidence="14">
    <location>
        <begin position="218"/>
        <end position="237"/>
    </location>
</feature>
<dbReference type="InterPro" id="IPR017938">
    <property type="entry name" value="Riboflavin_synthase-like_b-brl"/>
</dbReference>
<comment type="subcellular location">
    <subcellularLocation>
        <location evidence="1">Cell membrane</location>
        <topology evidence="1">Multi-pass membrane protein</topology>
    </subcellularLocation>
</comment>
<dbReference type="Pfam" id="PF08022">
    <property type="entry name" value="FAD_binding_8"/>
    <property type="match status" value="1"/>
</dbReference>
<feature type="transmembrane region" description="Helical" evidence="14">
    <location>
        <begin position="113"/>
        <end position="135"/>
    </location>
</feature>
<feature type="transmembrane region" description="Helical" evidence="14">
    <location>
        <begin position="244"/>
        <end position="264"/>
    </location>
</feature>
<keyword evidence="8 14" id="KW-1133">Transmembrane helix</keyword>
<dbReference type="InterPro" id="IPR051410">
    <property type="entry name" value="Ferric/Cupric_Reductase"/>
</dbReference>
<dbReference type="Pfam" id="PF08030">
    <property type="entry name" value="NAD_binding_6"/>
    <property type="match status" value="1"/>
</dbReference>
<dbReference type="SUPFAM" id="SSF52343">
    <property type="entry name" value="Ferredoxin reductase-like, C-terminal NADP-linked domain"/>
    <property type="match status" value="1"/>
</dbReference>
<dbReference type="PROSITE" id="PS51384">
    <property type="entry name" value="FAD_FR"/>
    <property type="match status" value="1"/>
</dbReference>
<evidence type="ECO:0000256" key="10">
    <source>
        <dbReference type="ARBA" id="ARBA00023065"/>
    </source>
</evidence>
<dbReference type="RefSeq" id="XP_001885106.1">
    <property type="nucleotide sequence ID" value="XM_001885071.1"/>
</dbReference>
<dbReference type="HOGENOM" id="CLU_010365_6_1_1"/>
<dbReference type="KEGG" id="lbc:LACBIDRAFT_304910"/>
<keyword evidence="7" id="KW-0249">Electron transport</keyword>
<feature type="domain" description="FAD-binding FR-type" evidence="15">
    <location>
        <begin position="303"/>
        <end position="417"/>
    </location>
</feature>
<evidence type="ECO:0000256" key="9">
    <source>
        <dbReference type="ARBA" id="ARBA00023002"/>
    </source>
</evidence>
<dbReference type="GO" id="GO:0052851">
    <property type="term" value="F:ferric-chelate reductase (NADPH) activity"/>
    <property type="evidence" value="ECO:0007669"/>
    <property type="project" value="UniProtKB-EC"/>
</dbReference>
<dbReference type="STRING" id="486041.B0DMM1"/>
<evidence type="ECO:0000256" key="4">
    <source>
        <dbReference type="ARBA" id="ARBA00022448"/>
    </source>
</evidence>
<evidence type="ECO:0000256" key="6">
    <source>
        <dbReference type="ARBA" id="ARBA00022692"/>
    </source>
</evidence>
<accession>B0DMM1</accession>
<evidence type="ECO:0000313" key="17">
    <source>
        <dbReference type="Proteomes" id="UP000001194"/>
    </source>
</evidence>
<feature type="transmembrane region" description="Helical" evidence="14">
    <location>
        <begin position="28"/>
        <end position="49"/>
    </location>
</feature>
<dbReference type="GeneID" id="6080681"/>
<evidence type="ECO:0000256" key="3">
    <source>
        <dbReference type="ARBA" id="ARBA00012668"/>
    </source>
</evidence>
<keyword evidence="11 14" id="KW-0472">Membrane</keyword>
<dbReference type="SFLD" id="SFLDG01168">
    <property type="entry name" value="Ferric_reductase_subgroup_(FRE"/>
    <property type="match status" value="1"/>
</dbReference>
<evidence type="ECO:0000256" key="1">
    <source>
        <dbReference type="ARBA" id="ARBA00004651"/>
    </source>
</evidence>
<sequence>MTPPSTQPSGNDDRLARKQIQFEHVKDLWIFLASLLAFLTVIRVLRLLFRLFILSRRVNCVEPLGPEKQDVESTTSTINTCINSPIHRLQSAIATTFRIVAFRWSIPFGPGSFASISELTFIFGYMAAMFLWLFLDTRNLKATFDQARAAHLASCQLPLIIALAGKNNLISWMTGIGHEKLNILHRASARTNFIFLWIHTITRTLSGISGRTSFRHNWMRAGAVGMAALTLVNILSLRPLRNMAFEFFLTSHIVLVLIFLFASYYHAQIALAGSYIWPALFVWGLDRFIRLVRVIWNNSTFRRKSDPSQSLATVELLSEDTIIMSLKRRDFSWAPGQHAYVILPTVSNLPFEAHPFTMASISEKLDGTLSKGQDREVVFFVKGCNGLPKRLRVLARNHGVDTVPAYVDGPYGCPPDLCEYATCILVAGGSGISYTMSRFSNLIRGNARGKSAVRRILFVWAFRDENYLSWLSKTVTEALPHATGSLSIELRMYLTTPSTKNSSSNASIVSEKGDHSAVKTTTVMSPTEYHPSLKVVHGRPNIRRVLHDEIAACTDGGSISVDGQHPFDDPQMNQLTIAPDSCWTSEFDGSCAACPLLWCRCTSSCVKRTPVRHSSR</sequence>
<dbReference type="InterPro" id="IPR013112">
    <property type="entry name" value="FAD-bd_8"/>
</dbReference>
<protein>
    <recommendedName>
        <fullName evidence="3">ferric-chelate reductase (NADPH)</fullName>
        <ecNumber evidence="3">1.16.1.9</ecNumber>
    </recommendedName>
</protein>
<dbReference type="InterPro" id="IPR013130">
    <property type="entry name" value="Fe3_Rdtase_TM_dom"/>
</dbReference>
<keyword evidence="5" id="KW-1003">Cell membrane</keyword>
<dbReference type="InterPro" id="IPR039261">
    <property type="entry name" value="FNR_nucleotide-bd"/>
</dbReference>
<keyword evidence="17" id="KW-1185">Reference proteome</keyword>
<keyword evidence="9" id="KW-0560">Oxidoreductase</keyword>
<evidence type="ECO:0000256" key="8">
    <source>
        <dbReference type="ARBA" id="ARBA00022989"/>
    </source>
</evidence>
<dbReference type="GO" id="GO:0006826">
    <property type="term" value="P:iron ion transport"/>
    <property type="evidence" value="ECO:0007669"/>
    <property type="project" value="UniProtKB-ARBA"/>
</dbReference>
<keyword evidence="10" id="KW-0406">Ion transport</keyword>
<dbReference type="Pfam" id="PF01794">
    <property type="entry name" value="Ferric_reduct"/>
    <property type="match status" value="1"/>
</dbReference>
<dbReference type="AlphaFoldDB" id="B0DMM1"/>
<dbReference type="InParanoid" id="B0DMM1"/>
<dbReference type="Gene3D" id="3.40.50.80">
    <property type="entry name" value="Nucleotide-binding domain of ferredoxin-NADP reductase (FNR) module"/>
    <property type="match status" value="1"/>
</dbReference>
<dbReference type="PANTHER" id="PTHR32361:SF9">
    <property type="entry name" value="FERRIC REDUCTASE TRANSMEMBRANE COMPONENT 3-RELATED"/>
    <property type="match status" value="1"/>
</dbReference>
<evidence type="ECO:0000256" key="13">
    <source>
        <dbReference type="ARBA" id="ARBA00048483"/>
    </source>
</evidence>
<dbReference type="OrthoDB" id="4494341at2759"/>
<dbReference type="GO" id="GO:0005886">
    <property type="term" value="C:plasma membrane"/>
    <property type="evidence" value="ECO:0007669"/>
    <property type="project" value="UniProtKB-SubCell"/>
</dbReference>
<reference evidence="16 17" key="1">
    <citation type="journal article" date="2008" name="Nature">
        <title>The genome of Laccaria bicolor provides insights into mycorrhizal symbiosis.</title>
        <authorList>
            <person name="Martin F."/>
            <person name="Aerts A."/>
            <person name="Ahren D."/>
            <person name="Brun A."/>
            <person name="Danchin E.G.J."/>
            <person name="Duchaussoy F."/>
            <person name="Gibon J."/>
            <person name="Kohler A."/>
            <person name="Lindquist E."/>
            <person name="Pereda V."/>
            <person name="Salamov A."/>
            <person name="Shapiro H.J."/>
            <person name="Wuyts J."/>
            <person name="Blaudez D."/>
            <person name="Buee M."/>
            <person name="Brokstein P."/>
            <person name="Canbaeck B."/>
            <person name="Cohen D."/>
            <person name="Courty P.E."/>
            <person name="Coutinho P.M."/>
            <person name="Delaruelle C."/>
            <person name="Detter J.C."/>
            <person name="Deveau A."/>
            <person name="DiFazio S."/>
            <person name="Duplessis S."/>
            <person name="Fraissinet-Tachet L."/>
            <person name="Lucic E."/>
            <person name="Frey-Klett P."/>
            <person name="Fourrey C."/>
            <person name="Feussner I."/>
            <person name="Gay G."/>
            <person name="Grimwood J."/>
            <person name="Hoegger P.J."/>
            <person name="Jain P."/>
            <person name="Kilaru S."/>
            <person name="Labbe J."/>
            <person name="Lin Y.C."/>
            <person name="Legue V."/>
            <person name="Le Tacon F."/>
            <person name="Marmeisse R."/>
            <person name="Melayah D."/>
            <person name="Montanini B."/>
            <person name="Muratet M."/>
            <person name="Nehls U."/>
            <person name="Niculita-Hirzel H."/>
            <person name="Oudot-Le Secq M.P."/>
            <person name="Peter M."/>
            <person name="Quesneville H."/>
            <person name="Rajashekar B."/>
            <person name="Reich M."/>
            <person name="Rouhier N."/>
            <person name="Schmutz J."/>
            <person name="Yin T."/>
            <person name="Chalot M."/>
            <person name="Henrissat B."/>
            <person name="Kuees U."/>
            <person name="Lucas S."/>
            <person name="Van de Peer Y."/>
            <person name="Podila G.K."/>
            <person name="Polle A."/>
            <person name="Pukkila P.J."/>
            <person name="Richardson P.M."/>
            <person name="Rouze P."/>
            <person name="Sanders I.R."/>
            <person name="Stajich J.E."/>
            <person name="Tunlid A."/>
            <person name="Tuskan G."/>
            <person name="Grigoriev I.V."/>
        </authorList>
    </citation>
    <scope>NUCLEOTIDE SEQUENCE [LARGE SCALE GENOMIC DNA]</scope>
    <source>
        <strain evidence="17">S238N-H82 / ATCC MYA-4686</strain>
    </source>
</reference>
<gene>
    <name evidence="16" type="ORF">LACBIDRAFT_304910</name>
</gene>
<evidence type="ECO:0000259" key="15">
    <source>
        <dbReference type="PROSITE" id="PS51384"/>
    </source>
</evidence>
<evidence type="ECO:0000256" key="12">
    <source>
        <dbReference type="ARBA" id="ARBA00023180"/>
    </source>
</evidence>
<dbReference type="EMBL" id="DS547119">
    <property type="protein sequence ID" value="EDR04215.1"/>
    <property type="molecule type" value="Genomic_DNA"/>
</dbReference>
<proteinExistence type="inferred from homology"/>
<dbReference type="InterPro" id="IPR013121">
    <property type="entry name" value="Fe_red_NAD-bd_6"/>
</dbReference>